<feature type="compositionally biased region" description="Polar residues" evidence="1">
    <location>
        <begin position="149"/>
        <end position="158"/>
    </location>
</feature>
<proteinExistence type="predicted"/>
<keyword evidence="3" id="KW-1185">Reference proteome</keyword>
<evidence type="ECO:0000313" key="3">
    <source>
        <dbReference type="Proteomes" id="UP001190926"/>
    </source>
</evidence>
<dbReference type="Proteomes" id="UP001190926">
    <property type="component" value="Unassembled WGS sequence"/>
</dbReference>
<accession>A0AAD4IR19</accession>
<dbReference type="AlphaFoldDB" id="A0AAD4IR19"/>
<evidence type="ECO:0000313" key="2">
    <source>
        <dbReference type="EMBL" id="KAH6757678.1"/>
    </source>
</evidence>
<feature type="region of interest" description="Disordered" evidence="1">
    <location>
        <begin position="144"/>
        <end position="173"/>
    </location>
</feature>
<organism evidence="2 3">
    <name type="scientific">Perilla frutescens var. hirtella</name>
    <name type="common">Perilla citriodora</name>
    <name type="synonym">Perilla setoyensis</name>
    <dbReference type="NCBI Taxonomy" id="608512"/>
    <lineage>
        <taxon>Eukaryota</taxon>
        <taxon>Viridiplantae</taxon>
        <taxon>Streptophyta</taxon>
        <taxon>Embryophyta</taxon>
        <taxon>Tracheophyta</taxon>
        <taxon>Spermatophyta</taxon>
        <taxon>Magnoliopsida</taxon>
        <taxon>eudicotyledons</taxon>
        <taxon>Gunneridae</taxon>
        <taxon>Pentapetalae</taxon>
        <taxon>asterids</taxon>
        <taxon>lamiids</taxon>
        <taxon>Lamiales</taxon>
        <taxon>Lamiaceae</taxon>
        <taxon>Nepetoideae</taxon>
        <taxon>Elsholtzieae</taxon>
        <taxon>Perilla</taxon>
    </lineage>
</organism>
<protein>
    <submittedName>
        <fullName evidence="2">Uncharacterized protein</fullName>
    </submittedName>
</protein>
<sequence>MTGQLWTAAGGWREGRRWSCRRRTVVRRRLRVGTARRLLRVEAARKWLHLWSMRVGASRWATVGAAHQGCASGACTLGLRARAARGGLGVTIFPDDTIFSGDLSFVASPVSMVKSASLQFFHLPPPEKVLQSYRKNSIPLTLPSAIKISPNSPATTPKSPTNTLPASPPPPPE</sequence>
<dbReference type="EMBL" id="SDAM02028534">
    <property type="protein sequence ID" value="KAH6757678.1"/>
    <property type="molecule type" value="Genomic_DNA"/>
</dbReference>
<evidence type="ECO:0000256" key="1">
    <source>
        <dbReference type="SAM" id="MobiDB-lite"/>
    </source>
</evidence>
<gene>
    <name evidence="2" type="ORF">C2S53_020876</name>
</gene>
<reference evidence="2 3" key="1">
    <citation type="journal article" date="2021" name="Nat. Commun.">
        <title>Incipient diploidization of the medicinal plant Perilla within 10,000 years.</title>
        <authorList>
            <person name="Zhang Y."/>
            <person name="Shen Q."/>
            <person name="Leng L."/>
            <person name="Zhang D."/>
            <person name="Chen S."/>
            <person name="Shi Y."/>
            <person name="Ning Z."/>
            <person name="Chen S."/>
        </authorList>
    </citation>
    <scope>NUCLEOTIDE SEQUENCE [LARGE SCALE GENOMIC DNA]</scope>
    <source>
        <strain evidence="3">cv. PC099</strain>
    </source>
</reference>
<comment type="caution">
    <text evidence="2">The sequence shown here is derived from an EMBL/GenBank/DDBJ whole genome shotgun (WGS) entry which is preliminary data.</text>
</comment>
<name>A0AAD4IR19_PERFH</name>